<dbReference type="OrthoDB" id="9770043at2"/>
<sequence length="381" mass="40311">MTSRGIRALAAGLVVLFGATACSFGDPPPDETGEPPELASPSESGEKPDASVMSEVIADKLEVPWGMTFLPDKSALITERDSGRILSIKPPEKKDGKHAVDEVQTLDQIDASGQGGLLGIAASPDYKKDETVFVYYSTAKDNRIAKLKPGGEPDPIVTGIPRGDKYNGGQLAFGPDGYLYASTGDADKPKSAQDKDSLAGKILRMNAKGKAPKDNPFGSSLVYAYGFHNSEGLTWNSGEQLFATDMGDNKADEINKIKAGDNYGWPKAEGKTSDDSYVSPVATWKPAEATCSGASFADKVLLTACLRGQRLWTVEFTEKGTVVGKPTESLSGELGRLRAVAPAPDGSLWISTSNRDDEGEPRDGDDKIVRIIAGGSAEGMT</sequence>
<protein>
    <submittedName>
        <fullName evidence="4">Glucose sorbosone dehydrogenase</fullName>
    </submittedName>
</protein>
<dbReference type="STRING" id="446470.Snas_4365"/>
<dbReference type="AlphaFoldDB" id="D3Q3U5"/>
<dbReference type="HOGENOM" id="CLU_012253_0_0_11"/>
<accession>D3Q3U5</accession>
<feature type="region of interest" description="Disordered" evidence="1">
    <location>
        <begin position="25"/>
        <end position="51"/>
    </location>
</feature>
<dbReference type="PANTHER" id="PTHR19328">
    <property type="entry name" value="HEDGEHOG-INTERACTING PROTEIN"/>
    <property type="match status" value="1"/>
</dbReference>
<dbReference type="InterPro" id="IPR011042">
    <property type="entry name" value="6-blade_b-propeller_TolB-like"/>
</dbReference>
<dbReference type="Gene3D" id="2.120.10.30">
    <property type="entry name" value="TolB, C-terminal domain"/>
    <property type="match status" value="1"/>
</dbReference>
<dbReference type="EMBL" id="CP001778">
    <property type="protein sequence ID" value="ADD44012.1"/>
    <property type="molecule type" value="Genomic_DNA"/>
</dbReference>
<dbReference type="InterPro" id="IPR011041">
    <property type="entry name" value="Quinoprot_gluc/sorb_DH_b-prop"/>
</dbReference>
<name>D3Q3U5_STANL</name>
<proteinExistence type="predicted"/>
<dbReference type="PANTHER" id="PTHR19328:SF13">
    <property type="entry name" value="HIPL1 PROTEIN"/>
    <property type="match status" value="1"/>
</dbReference>
<dbReference type="RefSeq" id="WP_013019583.1">
    <property type="nucleotide sequence ID" value="NC_013947.1"/>
</dbReference>
<reference evidence="4 5" key="1">
    <citation type="journal article" date="2009" name="Stand. Genomic Sci.">
        <title>Complete genome sequence of Stackebrandtia nassauensis type strain (LLR-40K-21).</title>
        <authorList>
            <person name="Munk C."/>
            <person name="Lapidus A."/>
            <person name="Copeland A."/>
            <person name="Jando M."/>
            <person name="Mayilraj S."/>
            <person name="Glavina Del Rio T."/>
            <person name="Nolan M."/>
            <person name="Chen F."/>
            <person name="Lucas S."/>
            <person name="Tice H."/>
            <person name="Cheng J.F."/>
            <person name="Han C."/>
            <person name="Detter J.C."/>
            <person name="Bruce D."/>
            <person name="Goodwin L."/>
            <person name="Chain P."/>
            <person name="Pitluck S."/>
            <person name="Goker M."/>
            <person name="Ovchinikova G."/>
            <person name="Pati A."/>
            <person name="Ivanova N."/>
            <person name="Mavromatis K."/>
            <person name="Chen A."/>
            <person name="Palaniappan K."/>
            <person name="Land M."/>
            <person name="Hauser L."/>
            <person name="Chang Y.J."/>
            <person name="Jeffries C.D."/>
            <person name="Bristow J."/>
            <person name="Eisen J.A."/>
            <person name="Markowitz V."/>
            <person name="Hugenholtz P."/>
            <person name="Kyrpides N.C."/>
            <person name="Klenk H.P."/>
        </authorList>
    </citation>
    <scope>NUCLEOTIDE SEQUENCE [LARGE SCALE GENOMIC DNA]</scope>
    <source>
        <strain evidence="5">DSM 44728 / CIP 108903 / NRRL B-16338 / NBRC 102104 / LLR-40K-21</strain>
    </source>
</reference>
<feature type="signal peptide" evidence="2">
    <location>
        <begin position="1"/>
        <end position="21"/>
    </location>
</feature>
<evidence type="ECO:0000313" key="5">
    <source>
        <dbReference type="Proteomes" id="UP000000844"/>
    </source>
</evidence>
<dbReference type="PROSITE" id="PS51257">
    <property type="entry name" value="PROKAR_LIPOPROTEIN"/>
    <property type="match status" value="1"/>
</dbReference>
<feature type="region of interest" description="Disordered" evidence="1">
    <location>
        <begin position="345"/>
        <end position="366"/>
    </location>
</feature>
<dbReference type="SUPFAM" id="SSF50952">
    <property type="entry name" value="Soluble quinoprotein glucose dehydrogenase"/>
    <property type="match status" value="1"/>
</dbReference>
<dbReference type="KEGG" id="sna:Snas_4365"/>
<dbReference type="Proteomes" id="UP000000844">
    <property type="component" value="Chromosome"/>
</dbReference>
<organism evidence="4 5">
    <name type="scientific">Stackebrandtia nassauensis (strain DSM 44728 / CIP 108903 / NRRL B-16338 / NBRC 102104 / LLR-40K-21)</name>
    <dbReference type="NCBI Taxonomy" id="446470"/>
    <lineage>
        <taxon>Bacteria</taxon>
        <taxon>Bacillati</taxon>
        <taxon>Actinomycetota</taxon>
        <taxon>Actinomycetes</taxon>
        <taxon>Glycomycetales</taxon>
        <taxon>Glycomycetaceae</taxon>
        <taxon>Stackebrandtia</taxon>
    </lineage>
</organism>
<dbReference type="Pfam" id="PF07995">
    <property type="entry name" value="GSDH"/>
    <property type="match status" value="1"/>
</dbReference>
<feature type="domain" description="Glucose/Sorbosone dehydrogenase" evidence="3">
    <location>
        <begin position="61"/>
        <end position="356"/>
    </location>
</feature>
<gene>
    <name evidence="4" type="ordered locus">Snas_4365</name>
</gene>
<evidence type="ECO:0000256" key="1">
    <source>
        <dbReference type="SAM" id="MobiDB-lite"/>
    </source>
</evidence>
<evidence type="ECO:0000313" key="4">
    <source>
        <dbReference type="EMBL" id="ADD44012.1"/>
    </source>
</evidence>
<evidence type="ECO:0000256" key="2">
    <source>
        <dbReference type="SAM" id="SignalP"/>
    </source>
</evidence>
<dbReference type="InterPro" id="IPR012938">
    <property type="entry name" value="Glc/Sorbosone_DH"/>
</dbReference>
<evidence type="ECO:0000259" key="3">
    <source>
        <dbReference type="Pfam" id="PF07995"/>
    </source>
</evidence>
<dbReference type="eggNOG" id="COG2133">
    <property type="taxonomic scope" value="Bacteria"/>
</dbReference>
<feature type="chain" id="PRO_5003048641" evidence="2">
    <location>
        <begin position="22"/>
        <end position="381"/>
    </location>
</feature>
<keyword evidence="2" id="KW-0732">Signal</keyword>
<keyword evidence="5" id="KW-1185">Reference proteome</keyword>